<dbReference type="GO" id="GO:0030170">
    <property type="term" value="F:pyridoxal phosphate binding"/>
    <property type="evidence" value="ECO:0007669"/>
    <property type="project" value="InterPro"/>
</dbReference>
<dbReference type="Pfam" id="PF03473">
    <property type="entry name" value="MOSC"/>
    <property type="match status" value="1"/>
</dbReference>
<sequence>MIQAKVTDLLLYPIKGCRGYSVDQAAVTPMGLVGDREFAVIKDGERINQKQLSSMMYLSAVWKSAEYLELSFPGTSNFELNCAVSSIKTLDKIQVYGSDLSIQDMGDDVAFWLTERLGAEVRLARTNGATPWFLPVPEFVSVHGKPQTKFVDAAPILLTNTESLDDLNARLSDELPMNRFRPNIVVDLLEAYKEDSLEIFNFPSLNLESVAICERCTVTTTDQETGEVAKEPLRTLSKYRKRADGYAGGIMFGIYVTAIADGKLAIGDNLE</sequence>
<dbReference type="GO" id="GO:0003824">
    <property type="term" value="F:catalytic activity"/>
    <property type="evidence" value="ECO:0007669"/>
    <property type="project" value="InterPro"/>
</dbReference>
<dbReference type="Pfam" id="PF03476">
    <property type="entry name" value="MOSC_N"/>
    <property type="match status" value="1"/>
</dbReference>
<dbReference type="InterPro" id="IPR005302">
    <property type="entry name" value="MoCF_Sase_C"/>
</dbReference>
<reference evidence="2" key="1">
    <citation type="journal article" date="2011" name="Environ. Microbiol.">
        <title>Time-series analyses of Monterey Bay coastal microbial picoplankton using a 'genome proxy' microarray.</title>
        <authorList>
            <person name="Rich V.I."/>
            <person name="Pham V.D."/>
            <person name="Eppley J."/>
            <person name="Shi Y."/>
            <person name="DeLong E.F."/>
        </authorList>
    </citation>
    <scope>NUCLEOTIDE SEQUENCE</scope>
</reference>
<dbReference type="AlphaFoldDB" id="E0Y036"/>
<dbReference type="SUPFAM" id="SSF50800">
    <property type="entry name" value="PK beta-barrel domain-like"/>
    <property type="match status" value="1"/>
</dbReference>
<name>E0Y036_9GAMM</name>
<dbReference type="PANTHER" id="PTHR14237:SF19">
    <property type="entry name" value="MITOCHONDRIAL AMIDOXIME REDUCING COMPONENT 1"/>
    <property type="match status" value="1"/>
</dbReference>
<organism evidence="2">
    <name type="scientific">uncultured gamma proteobacterium EB000_65A11</name>
    <dbReference type="NCBI Taxonomy" id="710972"/>
    <lineage>
        <taxon>Bacteria</taxon>
        <taxon>Pseudomonadati</taxon>
        <taxon>Pseudomonadota</taxon>
        <taxon>Gammaproteobacteria</taxon>
        <taxon>environmental samples</taxon>
    </lineage>
</organism>
<accession>E0Y036</accession>
<feature type="domain" description="MOSC" evidence="1">
    <location>
        <begin position="128"/>
        <end position="271"/>
    </location>
</feature>
<dbReference type="EMBL" id="GU474936">
    <property type="protein sequence ID" value="ADI20027.1"/>
    <property type="molecule type" value="Genomic_DNA"/>
</dbReference>
<protein>
    <submittedName>
        <fullName evidence="2">Uncharacterized Fe-S protein</fullName>
    </submittedName>
</protein>
<evidence type="ECO:0000259" key="1">
    <source>
        <dbReference type="PROSITE" id="PS51340"/>
    </source>
</evidence>
<evidence type="ECO:0000313" key="2">
    <source>
        <dbReference type="EMBL" id="ADI20027.1"/>
    </source>
</evidence>
<dbReference type="SUPFAM" id="SSF141673">
    <property type="entry name" value="MOSC N-terminal domain-like"/>
    <property type="match status" value="1"/>
</dbReference>
<dbReference type="PANTHER" id="PTHR14237">
    <property type="entry name" value="MOLYBDOPTERIN COFACTOR SULFURASE MOSC"/>
    <property type="match status" value="1"/>
</dbReference>
<dbReference type="GO" id="GO:0030151">
    <property type="term" value="F:molybdenum ion binding"/>
    <property type="evidence" value="ECO:0007669"/>
    <property type="project" value="InterPro"/>
</dbReference>
<proteinExistence type="predicted"/>
<dbReference type="InterPro" id="IPR011037">
    <property type="entry name" value="Pyrv_Knase-like_insert_dom_sf"/>
</dbReference>
<dbReference type="InterPro" id="IPR005303">
    <property type="entry name" value="MOCOS_middle"/>
</dbReference>
<dbReference type="PROSITE" id="PS51340">
    <property type="entry name" value="MOSC"/>
    <property type="match status" value="1"/>
</dbReference>